<proteinExistence type="predicted"/>
<dbReference type="AlphaFoldDB" id="A0AAN6YQN9"/>
<name>A0AAN6YQN9_9PEZI</name>
<reference evidence="3" key="2">
    <citation type="submission" date="2023-05" db="EMBL/GenBank/DDBJ databases">
        <authorList>
            <consortium name="Lawrence Berkeley National Laboratory"/>
            <person name="Steindorff A."/>
            <person name="Hensen N."/>
            <person name="Bonometti L."/>
            <person name="Westerberg I."/>
            <person name="Brannstrom I.O."/>
            <person name="Guillou S."/>
            <person name="Cros-Aarteil S."/>
            <person name="Calhoun S."/>
            <person name="Haridas S."/>
            <person name="Kuo A."/>
            <person name="Mondo S."/>
            <person name="Pangilinan J."/>
            <person name="Riley R."/>
            <person name="Labutti K."/>
            <person name="Andreopoulos B."/>
            <person name="Lipzen A."/>
            <person name="Chen C."/>
            <person name="Yanf M."/>
            <person name="Daum C."/>
            <person name="Ng V."/>
            <person name="Clum A."/>
            <person name="Ohm R."/>
            <person name="Martin F."/>
            <person name="Silar P."/>
            <person name="Natvig D."/>
            <person name="Lalanne C."/>
            <person name="Gautier V."/>
            <person name="Ament-Velasquez S.L."/>
            <person name="Kruys A."/>
            <person name="Hutchinson M.I."/>
            <person name="Powell A.J."/>
            <person name="Barry K."/>
            <person name="Miller A.N."/>
            <person name="Grigoriev I.V."/>
            <person name="Debuchy R."/>
            <person name="Gladieux P."/>
            <person name="Thoren M.H."/>
            <person name="Johannesson H."/>
        </authorList>
    </citation>
    <scope>NUCLEOTIDE SEQUENCE</scope>
    <source>
        <strain evidence="3">CBS 990.96</strain>
    </source>
</reference>
<dbReference type="InterPro" id="IPR011009">
    <property type="entry name" value="Kinase-like_dom_sf"/>
</dbReference>
<dbReference type="Proteomes" id="UP001301958">
    <property type="component" value="Unassembled WGS sequence"/>
</dbReference>
<organism evidence="3 4">
    <name type="scientific">Podospora fimiseda</name>
    <dbReference type="NCBI Taxonomy" id="252190"/>
    <lineage>
        <taxon>Eukaryota</taxon>
        <taxon>Fungi</taxon>
        <taxon>Dikarya</taxon>
        <taxon>Ascomycota</taxon>
        <taxon>Pezizomycotina</taxon>
        <taxon>Sordariomycetes</taxon>
        <taxon>Sordariomycetidae</taxon>
        <taxon>Sordariales</taxon>
        <taxon>Podosporaceae</taxon>
        <taxon>Podospora</taxon>
    </lineage>
</organism>
<keyword evidence="3" id="KW-0418">Kinase</keyword>
<keyword evidence="3" id="KW-0808">Transferase</keyword>
<keyword evidence="4" id="KW-1185">Reference proteome</keyword>
<gene>
    <name evidence="3" type="ORF">QBC38DRAFT_513163</name>
</gene>
<dbReference type="EMBL" id="MU865489">
    <property type="protein sequence ID" value="KAK4222140.1"/>
    <property type="molecule type" value="Genomic_DNA"/>
</dbReference>
<evidence type="ECO:0000259" key="2">
    <source>
        <dbReference type="PROSITE" id="PS50011"/>
    </source>
</evidence>
<reference evidence="3" key="1">
    <citation type="journal article" date="2023" name="Mol. Phylogenet. Evol.">
        <title>Genome-scale phylogeny and comparative genomics of the fungal order Sordariales.</title>
        <authorList>
            <person name="Hensen N."/>
            <person name="Bonometti L."/>
            <person name="Westerberg I."/>
            <person name="Brannstrom I.O."/>
            <person name="Guillou S."/>
            <person name="Cros-Aarteil S."/>
            <person name="Calhoun S."/>
            <person name="Haridas S."/>
            <person name="Kuo A."/>
            <person name="Mondo S."/>
            <person name="Pangilinan J."/>
            <person name="Riley R."/>
            <person name="LaButti K."/>
            <person name="Andreopoulos B."/>
            <person name="Lipzen A."/>
            <person name="Chen C."/>
            <person name="Yan M."/>
            <person name="Daum C."/>
            <person name="Ng V."/>
            <person name="Clum A."/>
            <person name="Steindorff A."/>
            <person name="Ohm R.A."/>
            <person name="Martin F."/>
            <person name="Silar P."/>
            <person name="Natvig D.O."/>
            <person name="Lalanne C."/>
            <person name="Gautier V."/>
            <person name="Ament-Velasquez S.L."/>
            <person name="Kruys A."/>
            <person name="Hutchinson M.I."/>
            <person name="Powell A.J."/>
            <person name="Barry K."/>
            <person name="Miller A.N."/>
            <person name="Grigoriev I.V."/>
            <person name="Debuchy R."/>
            <person name="Gladieux P."/>
            <person name="Hiltunen Thoren M."/>
            <person name="Johannesson H."/>
        </authorList>
    </citation>
    <scope>NUCLEOTIDE SEQUENCE</scope>
    <source>
        <strain evidence="3">CBS 990.96</strain>
    </source>
</reference>
<dbReference type="PROSITE" id="PS50011">
    <property type="entry name" value="PROTEIN_KINASE_DOM"/>
    <property type="match status" value="1"/>
</dbReference>
<feature type="region of interest" description="Disordered" evidence="1">
    <location>
        <begin position="177"/>
        <end position="198"/>
    </location>
</feature>
<dbReference type="SUPFAM" id="SSF56112">
    <property type="entry name" value="Protein kinase-like (PK-like)"/>
    <property type="match status" value="1"/>
</dbReference>
<sequence length="198" mass="22081">MFSDTLSWNTYLSRTSVSSLSTAAFTNHSSQGTHGLEDVIKAARSLNLCRYRYEELHLKPGQNDGANAFKTKLRAVVLEVQIMHHGPLRAHPNITTAHGYGWNMRHNQIAPYILIEYASLRTLRQYFQLRLAALHKCGIVHGAVKLDNILVFPDIDRPTGALAKVADFGHALILDKNSQDSESQPRGRKPNTLPNSAI</sequence>
<comment type="caution">
    <text evidence="3">The sequence shown here is derived from an EMBL/GenBank/DDBJ whole genome shotgun (WGS) entry which is preliminary data.</text>
</comment>
<dbReference type="GO" id="GO:0004672">
    <property type="term" value="F:protein kinase activity"/>
    <property type="evidence" value="ECO:0007669"/>
    <property type="project" value="InterPro"/>
</dbReference>
<evidence type="ECO:0000256" key="1">
    <source>
        <dbReference type="SAM" id="MobiDB-lite"/>
    </source>
</evidence>
<evidence type="ECO:0000313" key="4">
    <source>
        <dbReference type="Proteomes" id="UP001301958"/>
    </source>
</evidence>
<evidence type="ECO:0000313" key="3">
    <source>
        <dbReference type="EMBL" id="KAK4222140.1"/>
    </source>
</evidence>
<feature type="domain" description="Protein kinase" evidence="2">
    <location>
        <begin position="25"/>
        <end position="198"/>
    </location>
</feature>
<dbReference type="InterPro" id="IPR000719">
    <property type="entry name" value="Prot_kinase_dom"/>
</dbReference>
<protein>
    <submittedName>
        <fullName evidence="3">NUAK family SNF1-like kinase 2</fullName>
    </submittedName>
</protein>
<dbReference type="Gene3D" id="1.10.510.10">
    <property type="entry name" value="Transferase(Phosphotransferase) domain 1"/>
    <property type="match status" value="1"/>
</dbReference>
<accession>A0AAN6YQN9</accession>
<dbReference type="GO" id="GO:0005524">
    <property type="term" value="F:ATP binding"/>
    <property type="evidence" value="ECO:0007669"/>
    <property type="project" value="InterPro"/>
</dbReference>